<evidence type="ECO:0000259" key="8">
    <source>
        <dbReference type="PROSITE" id="PS50850"/>
    </source>
</evidence>
<feature type="transmembrane region" description="Helical" evidence="7">
    <location>
        <begin position="30"/>
        <end position="47"/>
    </location>
</feature>
<feature type="transmembrane region" description="Helical" evidence="7">
    <location>
        <begin position="70"/>
        <end position="88"/>
    </location>
</feature>
<keyword evidence="2" id="KW-0813">Transport</keyword>
<keyword evidence="5 7" id="KW-1133">Transmembrane helix</keyword>
<feature type="transmembrane region" description="Helical" evidence="7">
    <location>
        <begin position="129"/>
        <end position="149"/>
    </location>
</feature>
<evidence type="ECO:0000256" key="1">
    <source>
        <dbReference type="ARBA" id="ARBA00004651"/>
    </source>
</evidence>
<organism evidence="9 10">
    <name type="scientific">Gordonia alkaliphila</name>
    <dbReference type="NCBI Taxonomy" id="1053547"/>
    <lineage>
        <taxon>Bacteria</taxon>
        <taxon>Bacillati</taxon>
        <taxon>Actinomycetota</taxon>
        <taxon>Actinomycetes</taxon>
        <taxon>Mycobacteriales</taxon>
        <taxon>Gordoniaceae</taxon>
        <taxon>Gordonia</taxon>
    </lineage>
</organism>
<feature type="transmembrane region" description="Helical" evidence="7">
    <location>
        <begin position="498"/>
        <end position="516"/>
    </location>
</feature>
<dbReference type="Gene3D" id="1.20.1720.10">
    <property type="entry name" value="Multidrug resistance protein D"/>
    <property type="match status" value="1"/>
</dbReference>
<keyword evidence="10" id="KW-1185">Reference proteome</keyword>
<dbReference type="PROSITE" id="PS50850">
    <property type="entry name" value="MFS"/>
    <property type="match status" value="1"/>
</dbReference>
<feature type="transmembrane region" description="Helical" evidence="7">
    <location>
        <begin position="425"/>
        <end position="444"/>
    </location>
</feature>
<evidence type="ECO:0000256" key="6">
    <source>
        <dbReference type="ARBA" id="ARBA00023136"/>
    </source>
</evidence>
<feature type="transmembrane region" description="Helical" evidence="7">
    <location>
        <begin position="254"/>
        <end position="273"/>
    </location>
</feature>
<evidence type="ECO:0000256" key="2">
    <source>
        <dbReference type="ARBA" id="ARBA00022448"/>
    </source>
</evidence>
<evidence type="ECO:0000256" key="3">
    <source>
        <dbReference type="ARBA" id="ARBA00022475"/>
    </source>
</evidence>
<comment type="subcellular location">
    <subcellularLocation>
        <location evidence="1">Cell membrane</location>
        <topology evidence="1">Multi-pass membrane protein</topology>
    </subcellularLocation>
</comment>
<gene>
    <name evidence="9" type="ORF">GCM10023217_29020</name>
</gene>
<dbReference type="Proteomes" id="UP001500822">
    <property type="component" value="Unassembled WGS sequence"/>
</dbReference>
<name>A0ABP8ZFI0_9ACTN</name>
<evidence type="ECO:0000256" key="4">
    <source>
        <dbReference type="ARBA" id="ARBA00022692"/>
    </source>
</evidence>
<dbReference type="PANTHER" id="PTHR23501:SF197">
    <property type="entry name" value="COMD"/>
    <property type="match status" value="1"/>
</dbReference>
<protein>
    <submittedName>
        <fullName evidence="9">MDR family MFS transporter</fullName>
    </submittedName>
</protein>
<dbReference type="CDD" id="cd17502">
    <property type="entry name" value="MFS_Azr1_MDR_like"/>
    <property type="match status" value="1"/>
</dbReference>
<dbReference type="PANTHER" id="PTHR23501">
    <property type="entry name" value="MAJOR FACILITATOR SUPERFAMILY"/>
    <property type="match status" value="1"/>
</dbReference>
<keyword evidence="4 7" id="KW-0812">Transmembrane</keyword>
<reference evidence="10" key="1">
    <citation type="journal article" date="2019" name="Int. J. Syst. Evol. Microbiol.">
        <title>The Global Catalogue of Microorganisms (GCM) 10K type strain sequencing project: providing services to taxonomists for standard genome sequencing and annotation.</title>
        <authorList>
            <consortium name="The Broad Institute Genomics Platform"/>
            <consortium name="The Broad Institute Genome Sequencing Center for Infectious Disease"/>
            <person name="Wu L."/>
            <person name="Ma J."/>
        </authorList>
    </citation>
    <scope>NUCLEOTIDE SEQUENCE [LARGE SCALE GENOMIC DNA]</scope>
    <source>
        <strain evidence="10">JCM 18077</strain>
    </source>
</reference>
<dbReference type="InterPro" id="IPR011701">
    <property type="entry name" value="MFS"/>
</dbReference>
<feature type="transmembrane region" description="Helical" evidence="7">
    <location>
        <begin position="161"/>
        <end position="178"/>
    </location>
</feature>
<accession>A0ABP8ZFI0</accession>
<feature type="transmembrane region" description="Helical" evidence="7">
    <location>
        <begin position="285"/>
        <end position="309"/>
    </location>
</feature>
<evidence type="ECO:0000313" key="9">
    <source>
        <dbReference type="EMBL" id="GAA4755484.1"/>
    </source>
</evidence>
<evidence type="ECO:0000256" key="5">
    <source>
        <dbReference type="ARBA" id="ARBA00022989"/>
    </source>
</evidence>
<sequence>MVSIVTDAPSAATADSAADERPTVEINRRLVYIIYAALMAAMFLSSMDQSVVSTALPTIVGDLGAVAHEGWIITSYLLAIAIVMPIYGKIGDLYGRRWPFLFAITIFVIGSLASALAGSFWILVAARTFQGLGAGGLVILSQAIIADIVSARDRGKYMGPMGAIFGVASVAGPLLGGYFTEGPGWRWCFWLNVPIGLTALVVAFFALKLPMQKSTRPFDWWGTILLTLFTSGIVFLTSWTSVAPSGKYDWSNPWLGALLVATIVAFGLFILVETRVDEPLVPLRLFRSSVFTVSVLVALILGITMFAALSYLPTFLQMARGAGPTDSGLLMLPMTAGVMLTAVVSGLLITKTGKYRIYPIMGMAITTAGIAWLTRLTGSMSMILFGAMIFVLGFGMGLVIQTIVIAVQNAVDPSEVGTATSTNNFLREIGAAVGTSIFGTLFTSRLTTNLHDVMDKIPPEDLPKGLLDGDLTPTVVKNLPEPLHTQVVDAYVNAMAPTFWFLVPIAAIGFILSLFLRNKALSTQAGLVAKGQVDEPDAPFKDAAPAPAS</sequence>
<keyword evidence="3" id="KW-1003">Cell membrane</keyword>
<keyword evidence="6 7" id="KW-0472">Membrane</keyword>
<feature type="domain" description="Major facilitator superfamily (MFS) profile" evidence="8">
    <location>
        <begin position="34"/>
        <end position="521"/>
    </location>
</feature>
<evidence type="ECO:0000313" key="10">
    <source>
        <dbReference type="Proteomes" id="UP001500822"/>
    </source>
</evidence>
<feature type="transmembrane region" description="Helical" evidence="7">
    <location>
        <begin position="380"/>
        <end position="404"/>
    </location>
</feature>
<dbReference type="InterPro" id="IPR020846">
    <property type="entry name" value="MFS_dom"/>
</dbReference>
<proteinExistence type="predicted"/>
<evidence type="ECO:0000256" key="7">
    <source>
        <dbReference type="SAM" id="Phobius"/>
    </source>
</evidence>
<dbReference type="InterPro" id="IPR004638">
    <property type="entry name" value="EmrB-like"/>
</dbReference>
<dbReference type="EMBL" id="BAABIE010000014">
    <property type="protein sequence ID" value="GAA4755484.1"/>
    <property type="molecule type" value="Genomic_DNA"/>
</dbReference>
<feature type="transmembrane region" description="Helical" evidence="7">
    <location>
        <begin position="329"/>
        <end position="350"/>
    </location>
</feature>
<feature type="transmembrane region" description="Helical" evidence="7">
    <location>
        <begin position="357"/>
        <end position="374"/>
    </location>
</feature>
<dbReference type="InterPro" id="IPR001958">
    <property type="entry name" value="Tet-R_TetA/multi-R_MdtG-like"/>
</dbReference>
<dbReference type="PRINTS" id="PR01035">
    <property type="entry name" value="TCRTETA"/>
</dbReference>
<feature type="transmembrane region" description="Helical" evidence="7">
    <location>
        <begin position="184"/>
        <end position="206"/>
    </location>
</feature>
<feature type="transmembrane region" description="Helical" evidence="7">
    <location>
        <begin position="100"/>
        <end position="123"/>
    </location>
</feature>
<dbReference type="SUPFAM" id="SSF103473">
    <property type="entry name" value="MFS general substrate transporter"/>
    <property type="match status" value="1"/>
</dbReference>
<comment type="caution">
    <text evidence="9">The sequence shown here is derived from an EMBL/GenBank/DDBJ whole genome shotgun (WGS) entry which is preliminary data.</text>
</comment>
<feature type="transmembrane region" description="Helical" evidence="7">
    <location>
        <begin position="218"/>
        <end position="242"/>
    </location>
</feature>
<dbReference type="NCBIfam" id="TIGR00711">
    <property type="entry name" value="efflux_EmrB"/>
    <property type="match status" value="1"/>
</dbReference>
<dbReference type="InterPro" id="IPR036259">
    <property type="entry name" value="MFS_trans_sf"/>
</dbReference>
<dbReference type="Gene3D" id="1.20.1250.20">
    <property type="entry name" value="MFS general substrate transporter like domains"/>
    <property type="match status" value="1"/>
</dbReference>
<dbReference type="Pfam" id="PF07690">
    <property type="entry name" value="MFS_1"/>
    <property type="match status" value="1"/>
</dbReference>